<dbReference type="PROSITE" id="PS50949">
    <property type="entry name" value="HTH_GNTR"/>
    <property type="match status" value="1"/>
</dbReference>
<evidence type="ECO:0000256" key="2">
    <source>
        <dbReference type="ARBA" id="ARBA00023125"/>
    </source>
</evidence>
<dbReference type="CDD" id="cd07377">
    <property type="entry name" value="WHTH_GntR"/>
    <property type="match status" value="1"/>
</dbReference>
<dbReference type="PANTHER" id="PTHR43537">
    <property type="entry name" value="TRANSCRIPTIONAL REGULATOR, GNTR FAMILY"/>
    <property type="match status" value="1"/>
</dbReference>
<sequence length="231" mass="25799">MVGDVRSSVGPSPIKRISASQQVHAALRDRIVSLQLLPGQSLSRTEVSETYGVSQTPVREAMQRLAEEGLLLIFPQSKTEVSRIDIDHARETQFLRLSVELEVTRRLTQAHDPAVLPEIETILQRQERAREAGDMGEFFVLDRSFHRTLCGLVGVETLWDLITARSGHIDRLRNLNLPDPGKPSSIILCHRQILAAIRAGDVPGAEAAVREHLSGTLAQIEDIRARYPQYF</sequence>
<reference evidence="5 6" key="1">
    <citation type="submission" date="2019-12" db="EMBL/GenBank/DDBJ databases">
        <authorList>
            <person name="Li M."/>
        </authorList>
    </citation>
    <scope>NUCLEOTIDE SEQUENCE [LARGE SCALE GENOMIC DNA]</scope>
    <source>
        <strain evidence="5 6">GBMRC 2024</strain>
    </source>
</reference>
<dbReference type="InterPro" id="IPR000524">
    <property type="entry name" value="Tscrpt_reg_HTH_GntR"/>
</dbReference>
<dbReference type="SMART" id="SM00345">
    <property type="entry name" value="HTH_GNTR"/>
    <property type="match status" value="1"/>
</dbReference>
<dbReference type="Proteomes" id="UP000477911">
    <property type="component" value="Unassembled WGS sequence"/>
</dbReference>
<evidence type="ECO:0000313" key="5">
    <source>
        <dbReference type="EMBL" id="MXN19505.1"/>
    </source>
</evidence>
<comment type="caution">
    <text evidence="5">The sequence shown here is derived from an EMBL/GenBank/DDBJ whole genome shotgun (WGS) entry which is preliminary data.</text>
</comment>
<dbReference type="Pfam" id="PF07729">
    <property type="entry name" value="FCD"/>
    <property type="match status" value="1"/>
</dbReference>
<dbReference type="InterPro" id="IPR008920">
    <property type="entry name" value="TF_FadR/GntR_C"/>
</dbReference>
<name>A0A6L7G5W1_9RHOB</name>
<keyword evidence="6" id="KW-1185">Reference proteome</keyword>
<gene>
    <name evidence="5" type="ORF">GR170_16860</name>
</gene>
<dbReference type="EMBL" id="WUMU01000018">
    <property type="protein sequence ID" value="MXN19505.1"/>
    <property type="molecule type" value="Genomic_DNA"/>
</dbReference>
<dbReference type="SUPFAM" id="SSF46785">
    <property type="entry name" value="Winged helix' DNA-binding domain"/>
    <property type="match status" value="1"/>
</dbReference>
<dbReference type="SMART" id="SM00895">
    <property type="entry name" value="FCD"/>
    <property type="match status" value="1"/>
</dbReference>
<evidence type="ECO:0000256" key="1">
    <source>
        <dbReference type="ARBA" id="ARBA00023015"/>
    </source>
</evidence>
<dbReference type="InterPro" id="IPR011711">
    <property type="entry name" value="GntR_C"/>
</dbReference>
<protein>
    <submittedName>
        <fullName evidence="5">FCD domain-containing protein</fullName>
    </submittedName>
</protein>
<keyword evidence="3" id="KW-0804">Transcription</keyword>
<dbReference type="Pfam" id="PF00392">
    <property type="entry name" value="GntR"/>
    <property type="match status" value="1"/>
</dbReference>
<dbReference type="Gene3D" id="1.10.10.10">
    <property type="entry name" value="Winged helix-like DNA-binding domain superfamily/Winged helix DNA-binding domain"/>
    <property type="match status" value="1"/>
</dbReference>
<dbReference type="InterPro" id="IPR036390">
    <property type="entry name" value="WH_DNA-bd_sf"/>
</dbReference>
<evidence type="ECO:0000259" key="4">
    <source>
        <dbReference type="PROSITE" id="PS50949"/>
    </source>
</evidence>
<organism evidence="5 6">
    <name type="scientific">Pseudooceanicola albus</name>
    <dbReference type="NCBI Taxonomy" id="2692189"/>
    <lineage>
        <taxon>Bacteria</taxon>
        <taxon>Pseudomonadati</taxon>
        <taxon>Pseudomonadota</taxon>
        <taxon>Alphaproteobacteria</taxon>
        <taxon>Rhodobacterales</taxon>
        <taxon>Paracoccaceae</taxon>
        <taxon>Pseudooceanicola</taxon>
    </lineage>
</organism>
<keyword evidence="1" id="KW-0805">Transcription regulation</keyword>
<dbReference type="SUPFAM" id="SSF48008">
    <property type="entry name" value="GntR ligand-binding domain-like"/>
    <property type="match status" value="1"/>
</dbReference>
<evidence type="ECO:0000256" key="3">
    <source>
        <dbReference type="ARBA" id="ARBA00023163"/>
    </source>
</evidence>
<dbReference type="PANTHER" id="PTHR43537:SF45">
    <property type="entry name" value="GNTR FAMILY REGULATORY PROTEIN"/>
    <property type="match status" value="1"/>
</dbReference>
<evidence type="ECO:0000313" key="6">
    <source>
        <dbReference type="Proteomes" id="UP000477911"/>
    </source>
</evidence>
<dbReference type="InterPro" id="IPR036388">
    <property type="entry name" value="WH-like_DNA-bd_sf"/>
</dbReference>
<proteinExistence type="predicted"/>
<keyword evidence="2" id="KW-0238">DNA-binding</keyword>
<dbReference type="Gene3D" id="1.20.120.530">
    <property type="entry name" value="GntR ligand-binding domain-like"/>
    <property type="match status" value="1"/>
</dbReference>
<accession>A0A6L7G5W1</accession>
<dbReference type="GO" id="GO:0003677">
    <property type="term" value="F:DNA binding"/>
    <property type="evidence" value="ECO:0007669"/>
    <property type="project" value="UniProtKB-KW"/>
</dbReference>
<feature type="domain" description="HTH gntR-type" evidence="4">
    <location>
        <begin position="17"/>
        <end position="84"/>
    </location>
</feature>
<dbReference type="AlphaFoldDB" id="A0A6L7G5W1"/>
<dbReference type="GO" id="GO:0003700">
    <property type="term" value="F:DNA-binding transcription factor activity"/>
    <property type="evidence" value="ECO:0007669"/>
    <property type="project" value="InterPro"/>
</dbReference>